<proteinExistence type="predicted"/>
<feature type="region of interest" description="Disordered" evidence="1">
    <location>
        <begin position="127"/>
        <end position="160"/>
    </location>
</feature>
<dbReference type="EMBL" id="JOKM01000017">
    <property type="protein sequence ID" value="KGB26127.1"/>
    <property type="molecule type" value="Genomic_DNA"/>
</dbReference>
<evidence type="ECO:0000313" key="2">
    <source>
        <dbReference type="EMBL" id="KGB26127.1"/>
    </source>
</evidence>
<gene>
    <name evidence="2" type="ORF">AtDm6_0406</name>
</gene>
<name>A0A094YXI9_9PROT</name>
<reference evidence="2 3" key="1">
    <citation type="submission" date="2014-06" db="EMBL/GenBank/DDBJ databases">
        <title>Functional and comparative genomic analyses of the Drosophila gut microbiota identify candidate symbiosis factors.</title>
        <authorList>
            <person name="Newell P.D."/>
            <person name="Chaston J.M."/>
            <person name="Douglas A.E."/>
        </authorList>
    </citation>
    <scope>NUCLEOTIDE SEQUENCE [LARGE SCALE GENOMIC DNA]</scope>
    <source>
        <strain evidence="2 3">DmCS_006</strain>
    </source>
</reference>
<protein>
    <submittedName>
        <fullName evidence="2">Uncharacterized protein</fullName>
    </submittedName>
</protein>
<dbReference type="Proteomes" id="UP000029448">
    <property type="component" value="Unassembled WGS sequence"/>
</dbReference>
<dbReference type="AlphaFoldDB" id="A0A094YXI9"/>
<organism evidence="2 3">
    <name type="scientific">Acetobacter tropicalis</name>
    <dbReference type="NCBI Taxonomy" id="104102"/>
    <lineage>
        <taxon>Bacteria</taxon>
        <taxon>Pseudomonadati</taxon>
        <taxon>Pseudomonadota</taxon>
        <taxon>Alphaproteobacteria</taxon>
        <taxon>Acetobacterales</taxon>
        <taxon>Acetobacteraceae</taxon>
        <taxon>Acetobacter</taxon>
    </lineage>
</organism>
<comment type="caution">
    <text evidence="2">The sequence shown here is derived from an EMBL/GenBank/DDBJ whole genome shotgun (WGS) entry which is preliminary data.</text>
</comment>
<evidence type="ECO:0000313" key="3">
    <source>
        <dbReference type="Proteomes" id="UP000029448"/>
    </source>
</evidence>
<dbReference type="PATRIC" id="fig|104102.7.peg.402"/>
<dbReference type="STRING" id="104102.AtDm6_0406"/>
<sequence>MEATHHDGLPNFSRLYHQLVNIELVIVLCIRNRAFQGLFDLLGDTTLGERKSGNCLRRRLVADKTRNKVQLAGTNPNVARNGLRFSFRERARLFRLAHFSPASTSCRPRARGMYGWEKIRRTCARPYSPSPAQAGTSDHCKHRTSVQRTAEGSWNDVTRS</sequence>
<keyword evidence="3" id="KW-1185">Reference proteome</keyword>
<feature type="compositionally biased region" description="Polar residues" evidence="1">
    <location>
        <begin position="146"/>
        <end position="160"/>
    </location>
</feature>
<evidence type="ECO:0000256" key="1">
    <source>
        <dbReference type="SAM" id="MobiDB-lite"/>
    </source>
</evidence>
<accession>A0A094YXI9</accession>